<evidence type="ECO:0000313" key="1">
    <source>
        <dbReference type="EMBL" id="GBG12753.1"/>
    </source>
</evidence>
<comment type="caution">
    <text evidence="1">The sequence shown here is derived from an EMBL/GenBank/DDBJ whole genome shotgun (WGS) entry which is preliminary data.</text>
</comment>
<dbReference type="PANTHER" id="PTHR38436">
    <property type="entry name" value="POLYKETIDE CYCLASE SNOAL-LIKE DOMAIN"/>
    <property type="match status" value="1"/>
</dbReference>
<gene>
    <name evidence="1" type="ORF">NMK_0285</name>
</gene>
<dbReference type="Proteomes" id="UP000245081">
    <property type="component" value="Unassembled WGS sequence"/>
</dbReference>
<dbReference type="PANTHER" id="PTHR38436:SF1">
    <property type="entry name" value="ESTER CYCLASE"/>
    <property type="match status" value="1"/>
</dbReference>
<dbReference type="SUPFAM" id="SSF54427">
    <property type="entry name" value="NTF2-like"/>
    <property type="match status" value="1"/>
</dbReference>
<sequence length="139" mass="16320">MPMRPHKEIVRQFYEAIWNNDDKTIIPELLCEDFSFRGSLGKMQYGHADFATYLNLVRESIQNYRCDIVEMIQEDDKTFARIHYSGIHYGDFLGYAPTHAKLEWNGAAVFTFRDGKIADLWVLWDIQGLQKQLAQLIQE</sequence>
<dbReference type="Pfam" id="PF07366">
    <property type="entry name" value="SnoaL"/>
    <property type="match status" value="1"/>
</dbReference>
<evidence type="ECO:0000313" key="2">
    <source>
        <dbReference type="Proteomes" id="UP000245081"/>
    </source>
</evidence>
<dbReference type="AlphaFoldDB" id="A0A2R5F769"/>
<dbReference type="Gene3D" id="3.10.450.50">
    <property type="match status" value="1"/>
</dbReference>
<reference evidence="1 2" key="1">
    <citation type="journal article" date="2018" name="Environ. Microbiol.">
        <title>Isolation and genomic characterization of Novimethylophilus kurashikiensis gen. nov. sp. nov., a new lanthanide-dependent methylotrophic species of Methylophilaceae.</title>
        <authorList>
            <person name="Lv H."/>
            <person name="Sahin N."/>
            <person name="Tani A."/>
        </authorList>
    </citation>
    <scope>NUCLEOTIDE SEQUENCE [LARGE SCALE GENOMIC DNA]</scope>
    <source>
        <strain evidence="1 2">La2-4</strain>
    </source>
</reference>
<protein>
    <submittedName>
        <fullName evidence="1">Ester cyclase</fullName>
    </submittedName>
</protein>
<dbReference type="InterPro" id="IPR009959">
    <property type="entry name" value="Cyclase_SnoaL-like"/>
</dbReference>
<keyword evidence="2" id="KW-1185">Reference proteome</keyword>
<organism evidence="1 2">
    <name type="scientific">Novimethylophilus kurashikiensis</name>
    <dbReference type="NCBI Taxonomy" id="1825523"/>
    <lineage>
        <taxon>Bacteria</taxon>
        <taxon>Pseudomonadati</taxon>
        <taxon>Pseudomonadota</taxon>
        <taxon>Betaproteobacteria</taxon>
        <taxon>Nitrosomonadales</taxon>
        <taxon>Methylophilaceae</taxon>
        <taxon>Novimethylophilus</taxon>
    </lineage>
</organism>
<dbReference type="OrthoDB" id="9182871at2"/>
<dbReference type="GO" id="GO:0030638">
    <property type="term" value="P:polyketide metabolic process"/>
    <property type="evidence" value="ECO:0007669"/>
    <property type="project" value="InterPro"/>
</dbReference>
<dbReference type="InterPro" id="IPR032710">
    <property type="entry name" value="NTF2-like_dom_sf"/>
</dbReference>
<dbReference type="EMBL" id="BDOQ01000002">
    <property type="protein sequence ID" value="GBG12753.1"/>
    <property type="molecule type" value="Genomic_DNA"/>
</dbReference>
<proteinExistence type="predicted"/>
<name>A0A2R5F769_9PROT</name>
<accession>A0A2R5F769</accession>